<dbReference type="GO" id="GO:0046983">
    <property type="term" value="F:protein dimerization activity"/>
    <property type="evidence" value="ECO:0007669"/>
    <property type="project" value="InterPro"/>
</dbReference>
<dbReference type="GO" id="GO:0005634">
    <property type="term" value="C:nucleus"/>
    <property type="evidence" value="ECO:0007669"/>
    <property type="project" value="UniProtKB-SubCell"/>
</dbReference>
<evidence type="ECO:0000256" key="1">
    <source>
        <dbReference type="ARBA" id="ARBA00004123"/>
    </source>
</evidence>
<dbReference type="EMBL" id="CP133620">
    <property type="protein sequence ID" value="WMV44948.1"/>
    <property type="molecule type" value="Genomic_DNA"/>
</dbReference>
<dbReference type="CDD" id="cd00120">
    <property type="entry name" value="MADS"/>
    <property type="match status" value="1"/>
</dbReference>
<reference evidence="7" key="1">
    <citation type="submission" date="2023-08" db="EMBL/GenBank/DDBJ databases">
        <title>A de novo genome assembly of Solanum verrucosum Schlechtendal, a Mexican diploid species geographically isolated from the other diploid A-genome species in potato relatives.</title>
        <authorList>
            <person name="Hosaka K."/>
        </authorList>
    </citation>
    <scope>NUCLEOTIDE SEQUENCE</scope>
    <source>
        <tissue evidence="7">Young leaves</tissue>
    </source>
</reference>
<dbReference type="Pfam" id="PF00319">
    <property type="entry name" value="SRF-TF"/>
    <property type="match status" value="1"/>
</dbReference>
<keyword evidence="3" id="KW-0238">DNA-binding</keyword>
<dbReference type="AlphaFoldDB" id="A0AAF0UF31"/>
<comment type="subcellular location">
    <subcellularLocation>
        <location evidence="1">Nucleus</location>
    </subcellularLocation>
</comment>
<organism evidence="7 8">
    <name type="scientific">Solanum verrucosum</name>
    <dbReference type="NCBI Taxonomy" id="315347"/>
    <lineage>
        <taxon>Eukaryota</taxon>
        <taxon>Viridiplantae</taxon>
        <taxon>Streptophyta</taxon>
        <taxon>Embryophyta</taxon>
        <taxon>Tracheophyta</taxon>
        <taxon>Spermatophyta</taxon>
        <taxon>Magnoliopsida</taxon>
        <taxon>eudicotyledons</taxon>
        <taxon>Gunneridae</taxon>
        <taxon>Pentapetalae</taxon>
        <taxon>asterids</taxon>
        <taxon>lamiids</taxon>
        <taxon>Solanales</taxon>
        <taxon>Solanaceae</taxon>
        <taxon>Solanoideae</taxon>
        <taxon>Solaneae</taxon>
        <taxon>Solanum</taxon>
    </lineage>
</organism>
<proteinExistence type="predicted"/>
<keyword evidence="5" id="KW-0539">Nucleus</keyword>
<dbReference type="PROSITE" id="PS50066">
    <property type="entry name" value="MADS_BOX_2"/>
    <property type="match status" value="1"/>
</dbReference>
<dbReference type="Proteomes" id="UP001234989">
    <property type="component" value="Chromosome 9"/>
</dbReference>
<evidence type="ECO:0000259" key="6">
    <source>
        <dbReference type="PROSITE" id="PS50066"/>
    </source>
</evidence>
<dbReference type="GO" id="GO:0000978">
    <property type="term" value="F:RNA polymerase II cis-regulatory region sequence-specific DNA binding"/>
    <property type="evidence" value="ECO:0007669"/>
    <property type="project" value="TreeGrafter"/>
</dbReference>
<evidence type="ECO:0000256" key="2">
    <source>
        <dbReference type="ARBA" id="ARBA00023015"/>
    </source>
</evidence>
<dbReference type="InterPro" id="IPR036879">
    <property type="entry name" value="TF_MADSbox_sf"/>
</dbReference>
<dbReference type="SMART" id="SM00432">
    <property type="entry name" value="MADS"/>
    <property type="match status" value="1"/>
</dbReference>
<evidence type="ECO:0000256" key="4">
    <source>
        <dbReference type="ARBA" id="ARBA00023163"/>
    </source>
</evidence>
<keyword evidence="4" id="KW-0804">Transcription</keyword>
<evidence type="ECO:0000256" key="5">
    <source>
        <dbReference type="ARBA" id="ARBA00023242"/>
    </source>
</evidence>
<dbReference type="Gene3D" id="3.40.1810.10">
    <property type="entry name" value="Transcription factor, MADS-box"/>
    <property type="match status" value="1"/>
</dbReference>
<dbReference type="SUPFAM" id="SSF55455">
    <property type="entry name" value="SRF-like"/>
    <property type="match status" value="1"/>
</dbReference>
<sequence>MAEKKTLGCQRISMVKIENEDARYTAFSKRRSTLYKKASELVGKYDVDVGITLFSPTDKPYSFFHPTLDAVVDKFFSPNTQPSESNHIAIENSRNKGRELKAELDELDIIERGLSNPTSGTEETDMKKMWESIMEFNEEEVNEIELWLKSVDFDLKNSLSQVENNASSSTQAPPKNVDLNFMRCNN</sequence>
<dbReference type="PANTHER" id="PTHR11945:SF597">
    <property type="entry name" value="MADS BOX PROTEIN"/>
    <property type="match status" value="1"/>
</dbReference>
<protein>
    <recommendedName>
        <fullName evidence="6">MADS-box domain-containing protein</fullName>
    </recommendedName>
</protein>
<evidence type="ECO:0000313" key="7">
    <source>
        <dbReference type="EMBL" id="WMV44948.1"/>
    </source>
</evidence>
<keyword evidence="2" id="KW-0805">Transcription regulation</keyword>
<name>A0AAF0UF31_SOLVR</name>
<dbReference type="PRINTS" id="PR00404">
    <property type="entry name" value="MADSDOMAIN"/>
</dbReference>
<accession>A0AAF0UF31</accession>
<evidence type="ECO:0000256" key="3">
    <source>
        <dbReference type="ARBA" id="ARBA00023125"/>
    </source>
</evidence>
<dbReference type="InterPro" id="IPR002100">
    <property type="entry name" value="TF_MADSbox"/>
</dbReference>
<dbReference type="PANTHER" id="PTHR11945">
    <property type="entry name" value="MADS BOX PROTEIN"/>
    <property type="match status" value="1"/>
</dbReference>
<feature type="domain" description="MADS-box" evidence="6">
    <location>
        <begin position="7"/>
        <end position="67"/>
    </location>
</feature>
<dbReference type="GO" id="GO:0000981">
    <property type="term" value="F:DNA-binding transcription factor activity, RNA polymerase II-specific"/>
    <property type="evidence" value="ECO:0007669"/>
    <property type="project" value="TreeGrafter"/>
</dbReference>
<gene>
    <name evidence="7" type="ORF">MTR67_038333</name>
</gene>
<evidence type="ECO:0000313" key="8">
    <source>
        <dbReference type="Proteomes" id="UP001234989"/>
    </source>
</evidence>
<keyword evidence="8" id="KW-1185">Reference proteome</keyword>